<dbReference type="CDD" id="cd01435">
    <property type="entry name" value="RNAP_I_RPA1_N"/>
    <property type="match status" value="1"/>
</dbReference>
<dbReference type="InterPro" id="IPR007083">
    <property type="entry name" value="RNA_pol_Rpb1_4"/>
</dbReference>
<dbReference type="PANTHER" id="PTHR19376">
    <property type="entry name" value="DNA-DIRECTED RNA POLYMERASE"/>
    <property type="match status" value="1"/>
</dbReference>
<organism evidence="15 16">
    <name type="scientific">Orbilia brochopaga</name>
    <dbReference type="NCBI Taxonomy" id="3140254"/>
    <lineage>
        <taxon>Eukaryota</taxon>
        <taxon>Fungi</taxon>
        <taxon>Dikarya</taxon>
        <taxon>Ascomycota</taxon>
        <taxon>Pezizomycotina</taxon>
        <taxon>Orbiliomycetes</taxon>
        <taxon>Orbiliales</taxon>
        <taxon>Orbiliaceae</taxon>
        <taxon>Orbilia</taxon>
    </lineage>
</organism>
<comment type="similarity">
    <text evidence="2 12">Belongs to the RNA polymerase beta' chain family.</text>
</comment>
<dbReference type="SMART" id="SM00663">
    <property type="entry name" value="RPOLA_N"/>
    <property type="match status" value="1"/>
</dbReference>
<feature type="compositionally biased region" description="Acidic residues" evidence="13">
    <location>
        <begin position="1411"/>
        <end position="1420"/>
    </location>
</feature>
<keyword evidence="16" id="KW-1185">Reference proteome</keyword>
<proteinExistence type="inferred from homology"/>
<dbReference type="Gene3D" id="3.30.70.2850">
    <property type="match status" value="1"/>
</dbReference>
<accession>A0AAV9V6B6</accession>
<dbReference type="FunFam" id="1.10.274.100:FF:000006">
    <property type="entry name" value="DNA-directed RNA polymerase subunit"/>
    <property type="match status" value="1"/>
</dbReference>
<dbReference type="InterPro" id="IPR006592">
    <property type="entry name" value="RNA_pol_N"/>
</dbReference>
<dbReference type="Pfam" id="PF05000">
    <property type="entry name" value="RNA_pol_Rpb1_4"/>
    <property type="match status" value="1"/>
</dbReference>
<dbReference type="GO" id="GO:0046872">
    <property type="term" value="F:metal ion binding"/>
    <property type="evidence" value="ECO:0007669"/>
    <property type="project" value="UniProtKB-KW"/>
</dbReference>
<keyword evidence="3 12" id="KW-0240">DNA-directed RNA polymerase</keyword>
<dbReference type="GO" id="GO:0003899">
    <property type="term" value="F:DNA-directed RNA polymerase activity"/>
    <property type="evidence" value="ECO:0007669"/>
    <property type="project" value="UniProtKB-EC"/>
</dbReference>
<dbReference type="InterPro" id="IPR047107">
    <property type="entry name" value="DNA-dir_RNA_pol1_lsu_C"/>
</dbReference>
<dbReference type="Gene3D" id="1.10.150.390">
    <property type="match status" value="1"/>
</dbReference>
<dbReference type="PANTHER" id="PTHR19376:SF11">
    <property type="entry name" value="DNA-DIRECTED RNA POLYMERASE I SUBUNIT RPA1"/>
    <property type="match status" value="1"/>
</dbReference>
<dbReference type="Pfam" id="PF04998">
    <property type="entry name" value="RNA_pol_Rpb1_5"/>
    <property type="match status" value="1"/>
</dbReference>
<evidence type="ECO:0000259" key="14">
    <source>
        <dbReference type="SMART" id="SM00663"/>
    </source>
</evidence>
<dbReference type="InterPro" id="IPR007081">
    <property type="entry name" value="RNA_pol_Rpb1_5"/>
</dbReference>
<keyword evidence="4 12" id="KW-0808">Transferase</keyword>
<comment type="subcellular location">
    <subcellularLocation>
        <location evidence="1">Nucleus</location>
    </subcellularLocation>
</comment>
<evidence type="ECO:0000256" key="9">
    <source>
        <dbReference type="ARBA" id="ARBA00023163"/>
    </source>
</evidence>
<dbReference type="Pfam" id="PF04997">
    <property type="entry name" value="RNA_pol_Rpb1_1"/>
    <property type="match status" value="1"/>
</dbReference>
<dbReference type="Pfam" id="PF04983">
    <property type="entry name" value="RNA_pol_Rpb1_3"/>
    <property type="match status" value="1"/>
</dbReference>
<name>A0AAV9V6B6_9PEZI</name>
<dbReference type="InterPro" id="IPR045867">
    <property type="entry name" value="DNA-dir_RpoC_beta_prime"/>
</dbReference>
<dbReference type="Proteomes" id="UP001375240">
    <property type="component" value="Unassembled WGS sequence"/>
</dbReference>
<dbReference type="FunFam" id="2.40.40.20:FF:000019">
    <property type="entry name" value="DNA-directed RNA polymerase II subunit RPB1"/>
    <property type="match status" value="1"/>
</dbReference>
<evidence type="ECO:0000256" key="3">
    <source>
        <dbReference type="ARBA" id="ARBA00022478"/>
    </source>
</evidence>
<reference evidence="15 16" key="1">
    <citation type="submission" date="2019-10" db="EMBL/GenBank/DDBJ databases">
        <authorList>
            <person name="Palmer J.M."/>
        </authorList>
    </citation>
    <scope>NUCLEOTIDE SEQUENCE [LARGE SCALE GENOMIC DNA]</scope>
    <source>
        <strain evidence="15 16">TWF696</strain>
    </source>
</reference>
<keyword evidence="8" id="KW-0460">Magnesium</keyword>
<sequence>MNISNPISSEINTVHFGFLSTKDILSISVKQIVNPSTFDVNGNPVDGGLYDPALGPFGRSIACSTCNLSNESCPGHVGHISLPTPVYHPVFFDQMYRLLRSTCVYCHHFRLTRGEINLFACKLRLIDAGLLKECETLELIGSNKLSRSEAGLSTKTDVGDVVDDLTKEDEDAETVARRRSRYVRKLIKNTSKTLSSDATQVMAVAQARKAVVHDFLKLVVGIRKCSSCKGVSPTYRKDGYSKIFQKPLSAKEQQQMALLGLKIKHSLSKKATENAANAEKALKKGMESDDRSFEPRPTVQPIETLDINMGEADTPSEEAATSKSGMFLPPMEVLERLSGLFANEADILSLIYGHSHNIKAQRGVDDQKNDATMFFLQAVLVPPTPFRAPSFAGNELNENPQNSILKKILDSSIRIRDINSTTNDGLDRKHAFGKLIREFINLQDSVNLFIDSTKGGGAVGARQAAAIIGIKQILEKKEGLFRKNMMGKRVNYAARSVISPDPNIETNEIGVPLAFAKKLTYPEPITPHNVDVMRQAVMNGPNVWPGATHIENENGRLQRLPMAAESRKALANQLLTPSESTLKSFNKKVYRHLRNGDMVIMNRQPTLHKPSMMGHRARVLHKENTIRMHYANCNTYNADFDGDEMNLHLPQNENARAEAQFIANTDSQYLVPTSGKPLRGLIQDHIVMSLHMTQRDSLFTRGEYQELLHACLRPEDNLEVTERIHLIPPAVLKPVKLWTGKQIITTILDNIRPVGTTGISFASKTKVPGSRWGEKSEEGEVVFHDGYFVCGVLDKNQVGASAYGIVHSVHELYGPATAGSFLSILGRLFTKLLHMRAFSCGMEDLVFDPQGDRTRREALQQADSAGATVARNFAELNEATDDSVSSSILLSLKLEEILRNDSKQQMLDGLMSAKGDKLTSQVIKSCLPNHLTKPFPRNQMQAMTVSGAKGSDVNASQISCLLGQQVLEGRRVPVMISGKTLPSFSPFDPGLRAGGYVTGRFLTGIRPQEYYFHAMAGREGLIDTAVKTSRSGYLQRCLIKGMEGIRTHYDASVRDSDGSLVQFLYGEDGVDIGKQAHLSDFTFHAKNQETYIERLGGANLTERLDFKTALDYSKSVAKSIRKAGSRQIALDPAISVYAPGRHVGSVSETFADNLEKFVKENPGECLQPDKKTKKLFKNLMYLKYLHSLISPGEAVGILAGQSIGEPSTQMTLNTFHLAGHAAKNVTLGIPRLREIVMTASAAIATPRMTLTLNDNVTDDQAAVFAKSISRLSLSEIIKNATVTETIGRGKGYAQAKVFKIKLEFYPSAEYEEEYSTTIPEIFKAVQSAFIPKLCSGVSKEFKKMRGASVGVSDSAPSVGTASKVVNEGQTGQLNGDGNEEDQEEEGEGDSEDENDDEQDAKQASRKADVSSYDEPDDDEKDILNEMSTSDDDDSDGDDDSSGDGDDTRATRKRAAALSEAEQDDEVQRDLTKTEILSAVEALQSDYRELSGLLFDRAGGGWCQIELDYPPESPKILMINIVEKACRDSVIHHLPGIKTCEVVADGSPAKQLSVDGVNFHAIWDYGHVIDSGAVYSNDIAAVLRVYGVECARNTIILEMDGVFKGHGIAVDGRHLNLIADIMTRNGGFSPFNRTGLAGAVSPLMKMSFETTCNFLKEASLAHERDELKSPSARIVFGRLQNIGTGSFGVLVPT</sequence>
<dbReference type="GO" id="GO:0005736">
    <property type="term" value="C:RNA polymerase I complex"/>
    <property type="evidence" value="ECO:0007669"/>
    <property type="project" value="TreeGrafter"/>
</dbReference>
<keyword evidence="7" id="KW-0862">Zinc</keyword>
<evidence type="ECO:0000256" key="7">
    <source>
        <dbReference type="ARBA" id="ARBA00022833"/>
    </source>
</evidence>
<feature type="compositionally biased region" description="Acidic residues" evidence="13">
    <location>
        <begin position="1428"/>
        <end position="1444"/>
    </location>
</feature>
<keyword evidence="5 12" id="KW-0548">Nucleotidyltransferase</keyword>
<feature type="region of interest" description="Disordered" evidence="13">
    <location>
        <begin position="1347"/>
        <end position="1468"/>
    </location>
</feature>
<protein>
    <recommendedName>
        <fullName evidence="12">DNA-directed RNA polymerase subunit</fullName>
        <ecNumber evidence="12">2.7.7.6</ecNumber>
    </recommendedName>
</protein>
<comment type="function">
    <text evidence="12">DNA-dependent RNA polymerase catalyzes the transcription of DNA into RNA using the four ribonucleoside triphosphates as substrates.</text>
</comment>
<gene>
    <name evidence="15" type="ORF">TWF696_004510</name>
</gene>
<evidence type="ECO:0000313" key="15">
    <source>
        <dbReference type="EMBL" id="KAK6355406.1"/>
    </source>
</evidence>
<dbReference type="FunFam" id="4.10.860.120:FF:000006">
    <property type="entry name" value="DNA-directed RNA polymerase subunit"/>
    <property type="match status" value="1"/>
</dbReference>
<feature type="compositionally biased region" description="Basic and acidic residues" evidence="13">
    <location>
        <begin position="1399"/>
        <end position="1408"/>
    </location>
</feature>
<dbReference type="FunFam" id="3.30.1490.180:FF:000003">
    <property type="entry name" value="DNA-directed RNA polymerase subunit"/>
    <property type="match status" value="1"/>
</dbReference>
<dbReference type="Gene3D" id="4.10.860.120">
    <property type="entry name" value="RNA polymerase II, clamp domain"/>
    <property type="match status" value="1"/>
</dbReference>
<dbReference type="InterPro" id="IPR015699">
    <property type="entry name" value="DNA-dir_RNA_pol1_lsu_N"/>
</dbReference>
<dbReference type="InterPro" id="IPR007080">
    <property type="entry name" value="RNA_pol_Rpb1_1"/>
</dbReference>
<dbReference type="InterPro" id="IPR042102">
    <property type="entry name" value="RNA_pol_Rpb1_3_sf"/>
</dbReference>
<dbReference type="InterPro" id="IPR044893">
    <property type="entry name" value="RNA_pol_Rpb1_clamp_domain"/>
</dbReference>
<dbReference type="SUPFAM" id="SSF64484">
    <property type="entry name" value="beta and beta-prime subunits of DNA dependent RNA-polymerase"/>
    <property type="match status" value="1"/>
</dbReference>
<dbReference type="Gene3D" id="3.30.1490.180">
    <property type="entry name" value="RNA polymerase ii"/>
    <property type="match status" value="1"/>
</dbReference>
<comment type="caution">
    <text evidence="15">The sequence shown here is derived from an EMBL/GenBank/DDBJ whole genome shotgun (WGS) entry which is preliminary data.</text>
</comment>
<dbReference type="GO" id="GO:0003677">
    <property type="term" value="F:DNA binding"/>
    <property type="evidence" value="ECO:0007669"/>
    <property type="project" value="InterPro"/>
</dbReference>
<dbReference type="Gene3D" id="2.40.40.20">
    <property type="match status" value="1"/>
</dbReference>
<evidence type="ECO:0000256" key="6">
    <source>
        <dbReference type="ARBA" id="ARBA00022723"/>
    </source>
</evidence>
<evidence type="ECO:0000256" key="4">
    <source>
        <dbReference type="ARBA" id="ARBA00022679"/>
    </source>
</evidence>
<feature type="domain" description="RNA polymerase N-terminal" evidence="14">
    <location>
        <begin position="372"/>
        <end position="693"/>
    </location>
</feature>
<feature type="compositionally biased region" description="Acidic residues" evidence="13">
    <location>
        <begin position="1377"/>
        <end position="1398"/>
    </location>
</feature>
<dbReference type="EC" id="2.7.7.6" evidence="12"/>
<evidence type="ECO:0000256" key="12">
    <source>
        <dbReference type="RuleBase" id="RU004279"/>
    </source>
</evidence>
<dbReference type="InterPro" id="IPR038120">
    <property type="entry name" value="Rpb1_funnel_sf"/>
</dbReference>
<evidence type="ECO:0000313" key="16">
    <source>
        <dbReference type="Proteomes" id="UP001375240"/>
    </source>
</evidence>
<dbReference type="Pfam" id="PF00623">
    <property type="entry name" value="RNA_pol_Rpb1_2"/>
    <property type="match status" value="1"/>
</dbReference>
<dbReference type="CDD" id="cd02735">
    <property type="entry name" value="RNAP_I_Rpa1_C"/>
    <property type="match status" value="1"/>
</dbReference>
<evidence type="ECO:0000256" key="11">
    <source>
        <dbReference type="ARBA" id="ARBA00048552"/>
    </source>
</evidence>
<dbReference type="InterPro" id="IPR007066">
    <property type="entry name" value="RNA_pol_Rpb1_3"/>
</dbReference>
<evidence type="ECO:0000256" key="5">
    <source>
        <dbReference type="ARBA" id="ARBA00022695"/>
    </source>
</evidence>
<evidence type="ECO:0000256" key="8">
    <source>
        <dbReference type="ARBA" id="ARBA00022842"/>
    </source>
</evidence>
<evidence type="ECO:0000256" key="13">
    <source>
        <dbReference type="SAM" id="MobiDB-lite"/>
    </source>
</evidence>
<keyword evidence="10" id="KW-0539">Nucleus</keyword>
<dbReference type="Gene3D" id="1.10.132.30">
    <property type="match status" value="1"/>
</dbReference>
<dbReference type="Gene3D" id="1.10.357.120">
    <property type="match status" value="1"/>
</dbReference>
<evidence type="ECO:0000256" key="1">
    <source>
        <dbReference type="ARBA" id="ARBA00004123"/>
    </source>
</evidence>
<dbReference type="GO" id="GO:0006351">
    <property type="term" value="P:DNA-templated transcription"/>
    <property type="evidence" value="ECO:0007669"/>
    <property type="project" value="InterPro"/>
</dbReference>
<evidence type="ECO:0000256" key="10">
    <source>
        <dbReference type="ARBA" id="ARBA00023242"/>
    </source>
</evidence>
<dbReference type="Gene3D" id="1.10.274.100">
    <property type="entry name" value="RNA polymerase Rpb1, domain 3"/>
    <property type="match status" value="1"/>
</dbReference>
<evidence type="ECO:0000256" key="2">
    <source>
        <dbReference type="ARBA" id="ARBA00006460"/>
    </source>
</evidence>
<dbReference type="EMBL" id="JAVHNQ010000002">
    <property type="protein sequence ID" value="KAK6355406.1"/>
    <property type="molecule type" value="Genomic_DNA"/>
</dbReference>
<keyword evidence="9 12" id="KW-0804">Transcription</keyword>
<comment type="catalytic activity">
    <reaction evidence="11 12">
        <text>RNA(n) + a ribonucleoside 5'-triphosphate = RNA(n+1) + diphosphate</text>
        <dbReference type="Rhea" id="RHEA:21248"/>
        <dbReference type="Rhea" id="RHEA-COMP:14527"/>
        <dbReference type="Rhea" id="RHEA-COMP:17342"/>
        <dbReference type="ChEBI" id="CHEBI:33019"/>
        <dbReference type="ChEBI" id="CHEBI:61557"/>
        <dbReference type="ChEBI" id="CHEBI:140395"/>
        <dbReference type="EC" id="2.7.7.6"/>
    </reaction>
</comment>
<dbReference type="InterPro" id="IPR000722">
    <property type="entry name" value="RNA_pol_asu"/>
</dbReference>
<keyword evidence="6" id="KW-0479">Metal-binding</keyword>